<feature type="region of interest" description="Disordered" evidence="11">
    <location>
        <begin position="9"/>
        <end position="28"/>
    </location>
</feature>
<evidence type="ECO:0000256" key="10">
    <source>
        <dbReference type="RuleBase" id="RU351113"/>
    </source>
</evidence>
<evidence type="ECO:0000256" key="6">
    <source>
        <dbReference type="ARBA" id="ARBA00022989"/>
    </source>
</evidence>
<evidence type="ECO:0000256" key="5">
    <source>
        <dbReference type="ARBA" id="ARBA00022725"/>
    </source>
</evidence>
<dbReference type="Pfam" id="PF02949">
    <property type="entry name" value="7tm_6"/>
    <property type="match status" value="1"/>
</dbReference>
<name>A0A0M3SBP5_LOCMI</name>
<protein>
    <recommendedName>
        <fullName evidence="10">Odorant receptor</fullName>
    </recommendedName>
</protein>
<dbReference type="EMBL" id="KP843352">
    <property type="protein sequence ID" value="ALD51488.1"/>
    <property type="molecule type" value="mRNA"/>
</dbReference>
<dbReference type="GO" id="GO:0007165">
    <property type="term" value="P:signal transduction"/>
    <property type="evidence" value="ECO:0007669"/>
    <property type="project" value="UniProtKB-KW"/>
</dbReference>
<evidence type="ECO:0000256" key="3">
    <source>
        <dbReference type="ARBA" id="ARBA00022606"/>
    </source>
</evidence>
<proteinExistence type="evidence at transcript level"/>
<keyword evidence="4 10" id="KW-0812">Transmembrane</keyword>
<evidence type="ECO:0000313" key="12">
    <source>
        <dbReference type="EMBL" id="ALD51488.1"/>
    </source>
</evidence>
<comment type="subcellular location">
    <subcellularLocation>
        <location evidence="1 10">Cell membrane</location>
        <topology evidence="1 10">Multi-pass membrane protein</topology>
    </subcellularLocation>
</comment>
<dbReference type="InterPro" id="IPR004117">
    <property type="entry name" value="7tm6_olfct_rcpt"/>
</dbReference>
<feature type="transmembrane region" description="Helical" evidence="10">
    <location>
        <begin position="176"/>
        <end position="195"/>
    </location>
</feature>
<keyword evidence="8 10" id="KW-0675">Receptor</keyword>
<dbReference type="GO" id="GO:0005549">
    <property type="term" value="F:odorant binding"/>
    <property type="evidence" value="ECO:0007669"/>
    <property type="project" value="InterPro"/>
</dbReference>
<evidence type="ECO:0000256" key="9">
    <source>
        <dbReference type="ARBA" id="ARBA00023224"/>
    </source>
</evidence>
<feature type="transmembrane region" description="Helical" evidence="10">
    <location>
        <begin position="274"/>
        <end position="294"/>
    </location>
</feature>
<keyword evidence="3 10" id="KW-0716">Sensory transduction</keyword>
<dbReference type="PANTHER" id="PTHR21137:SF35">
    <property type="entry name" value="ODORANT RECEPTOR 19A-RELATED"/>
    <property type="match status" value="1"/>
</dbReference>
<evidence type="ECO:0000256" key="4">
    <source>
        <dbReference type="ARBA" id="ARBA00022692"/>
    </source>
</evidence>
<keyword evidence="5 10" id="KW-0552">Olfaction</keyword>
<evidence type="ECO:0000256" key="1">
    <source>
        <dbReference type="ARBA" id="ARBA00004651"/>
    </source>
</evidence>
<reference evidence="12" key="2">
    <citation type="submission" date="2015-02" db="EMBL/GenBank/DDBJ databases">
        <authorList>
            <person name="Torres C."/>
        </authorList>
    </citation>
    <scope>NUCLEOTIDE SEQUENCE</scope>
</reference>
<comment type="caution">
    <text evidence="10">Lacks conserved residue(s) required for the propagation of feature annotation.</text>
</comment>
<dbReference type="GO" id="GO:0005886">
    <property type="term" value="C:plasma membrane"/>
    <property type="evidence" value="ECO:0007669"/>
    <property type="project" value="UniProtKB-SubCell"/>
</dbReference>
<dbReference type="AlphaFoldDB" id="A0A0M3SBP5"/>
<evidence type="ECO:0000256" key="11">
    <source>
        <dbReference type="SAM" id="MobiDB-lite"/>
    </source>
</evidence>
<feature type="transmembrane region" description="Helical" evidence="10">
    <location>
        <begin position="306"/>
        <end position="326"/>
    </location>
</feature>
<accession>A0A0M3SBP5</accession>
<evidence type="ECO:0000256" key="2">
    <source>
        <dbReference type="ARBA" id="ARBA00022475"/>
    </source>
</evidence>
<keyword evidence="6 10" id="KW-1133">Transmembrane helix</keyword>
<comment type="similarity">
    <text evidence="10">Belongs to the insect chemoreceptor superfamily. Heteromeric odorant receptor channel (TC 1.A.69) family.</text>
</comment>
<feature type="transmembrane region" description="Helical" evidence="10">
    <location>
        <begin position="132"/>
        <end position="156"/>
    </location>
</feature>
<dbReference type="GO" id="GO:0004984">
    <property type="term" value="F:olfactory receptor activity"/>
    <property type="evidence" value="ECO:0007669"/>
    <property type="project" value="InterPro"/>
</dbReference>
<keyword evidence="2" id="KW-1003">Cell membrane</keyword>
<keyword evidence="7 10" id="KW-0472">Membrane</keyword>
<evidence type="ECO:0000256" key="7">
    <source>
        <dbReference type="ARBA" id="ARBA00023136"/>
    </source>
</evidence>
<keyword evidence="9 10" id="KW-0807">Transducer</keyword>
<dbReference type="PANTHER" id="PTHR21137">
    <property type="entry name" value="ODORANT RECEPTOR"/>
    <property type="match status" value="1"/>
</dbReference>
<reference evidence="12" key="1">
    <citation type="journal article" date="2015" name="Cell. Mol. Life Sci.">
        <title>Identification and functional analysis of olfactory receptor family reveal unusual characteristics of the olfactory system in the migratory locust.</title>
        <authorList>
            <person name="Wang Z."/>
            <person name="Yang P."/>
            <person name="Chen D."/>
            <person name="Jiang F."/>
            <person name="Li Y."/>
            <person name="Wang X."/>
            <person name="Kang L."/>
        </authorList>
    </citation>
    <scope>NUCLEOTIDE SEQUENCE</scope>
</reference>
<sequence>MGNKVRVYLNEGNLPREHGSSLGEGGRGLKLKGGMGGEGDLLEDMGTLEGIDVLENSGHKADYMLDGGRGSEGVAGVQRRVAEMDGDGRSSGSVHLRWCCRQVERDFAEFLSPEDVPLLRASGRRLRRVVRAYLWFGAAGCMWWLLYPVACFGLTVQGVPYQMLLPYDVARPAVFAANWLFCTLPTLHVAVMTMASDSYSVSLMVQLRLQLQVLGKNLVALARGAEANHQKKCVKHGPSAEGLVRRSQLEDAIRQNIRHHQTIIRNTELLEKSMGAILLAQCLSIGATVCIQLYQIAVHAQGLVDAGKFGCYLFIMLAQLFVYCWFGDDFITESLKVSTAAYDAVTSLEGSSCSTKRSLVLMMLRAQRPLRITAAGFFPLSRESFVAVVNMSYSFFAILRNFKDEMNS</sequence>
<evidence type="ECO:0000256" key="8">
    <source>
        <dbReference type="ARBA" id="ARBA00023170"/>
    </source>
</evidence>
<organism evidence="12">
    <name type="scientific">Locusta migratoria</name>
    <name type="common">Migratory locust</name>
    <dbReference type="NCBI Taxonomy" id="7004"/>
    <lineage>
        <taxon>Eukaryota</taxon>
        <taxon>Metazoa</taxon>
        <taxon>Ecdysozoa</taxon>
        <taxon>Arthropoda</taxon>
        <taxon>Hexapoda</taxon>
        <taxon>Insecta</taxon>
        <taxon>Pterygota</taxon>
        <taxon>Neoptera</taxon>
        <taxon>Polyneoptera</taxon>
        <taxon>Orthoptera</taxon>
        <taxon>Caelifera</taxon>
        <taxon>Acrididea</taxon>
        <taxon>Acridomorpha</taxon>
        <taxon>Acridoidea</taxon>
        <taxon>Acrididae</taxon>
        <taxon>Oedipodinae</taxon>
        <taxon>Locusta</taxon>
    </lineage>
</organism>